<sequence length="60" mass="6395">MEDAVVTFRKSSYSAQEGQCVEIAGSGGHVVVRDSKNPGGPVLAFTTDEWRAFVHALKSA</sequence>
<keyword evidence="3" id="KW-1185">Reference proteome</keyword>
<gene>
    <name evidence="2" type="ORF">ACFP1K_01305</name>
</gene>
<dbReference type="Pfam" id="PF04149">
    <property type="entry name" value="DUF397"/>
    <property type="match status" value="1"/>
</dbReference>
<reference evidence="3" key="1">
    <citation type="journal article" date="2019" name="Int. J. Syst. Evol. Microbiol.">
        <title>The Global Catalogue of Microorganisms (GCM) 10K type strain sequencing project: providing services to taxonomists for standard genome sequencing and annotation.</title>
        <authorList>
            <consortium name="The Broad Institute Genomics Platform"/>
            <consortium name="The Broad Institute Genome Sequencing Center for Infectious Disease"/>
            <person name="Wu L."/>
            <person name="Ma J."/>
        </authorList>
    </citation>
    <scope>NUCLEOTIDE SEQUENCE [LARGE SCALE GENOMIC DNA]</scope>
    <source>
        <strain evidence="3">JCM 30346</strain>
    </source>
</reference>
<organism evidence="2 3">
    <name type="scientific">Sphaerisporangium aureirubrum</name>
    <dbReference type="NCBI Taxonomy" id="1544736"/>
    <lineage>
        <taxon>Bacteria</taxon>
        <taxon>Bacillati</taxon>
        <taxon>Actinomycetota</taxon>
        <taxon>Actinomycetes</taxon>
        <taxon>Streptosporangiales</taxon>
        <taxon>Streptosporangiaceae</taxon>
        <taxon>Sphaerisporangium</taxon>
    </lineage>
</organism>
<proteinExistence type="predicted"/>
<evidence type="ECO:0000313" key="2">
    <source>
        <dbReference type="EMBL" id="MFC6079778.1"/>
    </source>
</evidence>
<feature type="domain" description="DUF397" evidence="1">
    <location>
        <begin position="7"/>
        <end position="58"/>
    </location>
</feature>
<name>A0ABW1N9W0_9ACTN</name>
<dbReference type="Proteomes" id="UP001596137">
    <property type="component" value="Unassembled WGS sequence"/>
</dbReference>
<evidence type="ECO:0000259" key="1">
    <source>
        <dbReference type="Pfam" id="PF04149"/>
    </source>
</evidence>
<evidence type="ECO:0000313" key="3">
    <source>
        <dbReference type="Proteomes" id="UP001596137"/>
    </source>
</evidence>
<dbReference type="EMBL" id="JBHSRF010000001">
    <property type="protein sequence ID" value="MFC6079778.1"/>
    <property type="molecule type" value="Genomic_DNA"/>
</dbReference>
<dbReference type="RefSeq" id="WP_380746158.1">
    <property type="nucleotide sequence ID" value="NZ_JBHSRF010000001.1"/>
</dbReference>
<comment type="caution">
    <text evidence="2">The sequence shown here is derived from an EMBL/GenBank/DDBJ whole genome shotgun (WGS) entry which is preliminary data.</text>
</comment>
<protein>
    <submittedName>
        <fullName evidence="2">DUF397 domain-containing protein</fullName>
    </submittedName>
</protein>
<dbReference type="InterPro" id="IPR007278">
    <property type="entry name" value="DUF397"/>
</dbReference>
<accession>A0ABW1N9W0</accession>